<keyword evidence="1" id="KW-0812">Transmembrane</keyword>
<keyword evidence="1" id="KW-0472">Membrane</keyword>
<dbReference type="AlphaFoldDB" id="A0A8D9BXH2"/>
<proteinExistence type="predicted"/>
<feature type="transmembrane region" description="Helical" evidence="1">
    <location>
        <begin position="59"/>
        <end position="82"/>
    </location>
</feature>
<reference evidence="2" key="1">
    <citation type="submission" date="2021-05" db="EMBL/GenBank/DDBJ databases">
        <authorList>
            <person name="Alioto T."/>
            <person name="Alioto T."/>
            <person name="Gomez Garrido J."/>
        </authorList>
    </citation>
    <scope>NUCLEOTIDE SEQUENCE</scope>
</reference>
<dbReference type="EMBL" id="HBUF01675187">
    <property type="protein sequence ID" value="CAG6791214.1"/>
    <property type="molecule type" value="Transcribed_RNA"/>
</dbReference>
<evidence type="ECO:0008006" key="3">
    <source>
        <dbReference type="Google" id="ProtNLM"/>
    </source>
</evidence>
<evidence type="ECO:0000256" key="1">
    <source>
        <dbReference type="SAM" id="Phobius"/>
    </source>
</evidence>
<organism evidence="2">
    <name type="scientific">Cacopsylla melanoneura</name>
    <dbReference type="NCBI Taxonomy" id="428564"/>
    <lineage>
        <taxon>Eukaryota</taxon>
        <taxon>Metazoa</taxon>
        <taxon>Ecdysozoa</taxon>
        <taxon>Arthropoda</taxon>
        <taxon>Hexapoda</taxon>
        <taxon>Insecta</taxon>
        <taxon>Pterygota</taxon>
        <taxon>Neoptera</taxon>
        <taxon>Paraneoptera</taxon>
        <taxon>Hemiptera</taxon>
        <taxon>Sternorrhyncha</taxon>
        <taxon>Psylloidea</taxon>
        <taxon>Psyllidae</taxon>
        <taxon>Psyllinae</taxon>
        <taxon>Cacopsylla</taxon>
    </lineage>
</organism>
<feature type="transmembrane region" description="Helical" evidence="1">
    <location>
        <begin position="24"/>
        <end position="47"/>
    </location>
</feature>
<dbReference type="EMBL" id="HBUF01675188">
    <property type="protein sequence ID" value="CAG6791215.1"/>
    <property type="molecule type" value="Transcribed_RNA"/>
</dbReference>
<protein>
    <recommendedName>
        <fullName evidence="3">Transmembrane protein</fullName>
    </recommendedName>
</protein>
<sequence length="109" mass="12354">MDSKMDSKVGLRGITLRPLLRTPWYTLSLLIELGVLIALLEPLIMLCPLHRTPWYSLSLLIELIALLVPLVMQVYLFLSVLLGPPSYSRLKSQLQGSLPRSFHSVREGR</sequence>
<evidence type="ECO:0000313" key="2">
    <source>
        <dbReference type="EMBL" id="CAG6791214.1"/>
    </source>
</evidence>
<name>A0A8D9BXH2_9HEMI</name>
<keyword evidence="1" id="KW-1133">Transmembrane helix</keyword>
<accession>A0A8D9BXH2</accession>